<reference evidence="8 9" key="1">
    <citation type="submission" date="2018-12" db="EMBL/GenBank/DDBJ databases">
        <authorList>
            <consortium name="Pathogen Informatics"/>
        </authorList>
    </citation>
    <scope>NUCLEOTIDE SEQUENCE [LARGE SCALE GENOMIC DNA]</scope>
    <source>
        <strain evidence="8 9">NCTC129</strain>
    </source>
</reference>
<evidence type="ECO:0000256" key="1">
    <source>
        <dbReference type="ARBA" id="ARBA00001966"/>
    </source>
</evidence>
<organism evidence="8 9">
    <name type="scientific">Salmonella enterica I</name>
    <dbReference type="NCBI Taxonomy" id="59201"/>
    <lineage>
        <taxon>Bacteria</taxon>
        <taxon>Pseudomonadati</taxon>
        <taxon>Pseudomonadota</taxon>
        <taxon>Gammaproteobacteria</taxon>
        <taxon>Enterobacterales</taxon>
        <taxon>Enterobacteriaceae</taxon>
        <taxon>Salmonella</taxon>
    </lineage>
</organism>
<dbReference type="InterPro" id="IPR007197">
    <property type="entry name" value="rSAM"/>
</dbReference>
<feature type="domain" description="Radical SAM core" evidence="7">
    <location>
        <begin position="14"/>
        <end position="112"/>
    </location>
</feature>
<keyword evidence="3" id="KW-0479">Metal-binding</keyword>
<evidence type="ECO:0000256" key="6">
    <source>
        <dbReference type="ARBA" id="ARBA00023601"/>
    </source>
</evidence>
<dbReference type="Gene3D" id="3.20.20.70">
    <property type="entry name" value="Aldolase class I"/>
    <property type="match status" value="1"/>
</dbReference>
<keyword evidence="4" id="KW-0408">Iron</keyword>
<evidence type="ECO:0000256" key="2">
    <source>
        <dbReference type="ARBA" id="ARBA00022691"/>
    </source>
</evidence>
<keyword evidence="5" id="KW-0411">Iron-sulfur</keyword>
<dbReference type="InterPro" id="IPR023867">
    <property type="entry name" value="Sulphatase_maturase_rSAM"/>
</dbReference>
<dbReference type="PANTHER" id="PTHR43273:SF3">
    <property type="entry name" value="ANAEROBIC SULFATASE-MATURATING ENZYME HOMOLOG ASLB-RELATED"/>
    <property type="match status" value="1"/>
</dbReference>
<dbReference type="SUPFAM" id="SSF102114">
    <property type="entry name" value="Radical SAM enzymes"/>
    <property type="match status" value="1"/>
</dbReference>
<evidence type="ECO:0000256" key="4">
    <source>
        <dbReference type="ARBA" id="ARBA00023004"/>
    </source>
</evidence>
<dbReference type="Pfam" id="PF04055">
    <property type="entry name" value="Radical_SAM"/>
    <property type="match status" value="1"/>
</dbReference>
<accession>A0A447MTS8</accession>
<keyword evidence="2" id="KW-0949">S-adenosyl-L-methionine</keyword>
<comment type="similarity">
    <text evidence="6">Belongs to the radical SAM superfamily. Anaerobic sulfatase-maturating enzyme family.</text>
</comment>
<dbReference type="GO" id="GO:0046872">
    <property type="term" value="F:metal ion binding"/>
    <property type="evidence" value="ECO:0007669"/>
    <property type="project" value="UniProtKB-KW"/>
</dbReference>
<evidence type="ECO:0000256" key="3">
    <source>
        <dbReference type="ARBA" id="ARBA00022723"/>
    </source>
</evidence>
<dbReference type="EMBL" id="LR134140">
    <property type="protein sequence ID" value="VDZ94462.1"/>
    <property type="molecule type" value="Genomic_DNA"/>
</dbReference>
<comment type="cofactor">
    <cofactor evidence="1">
        <name>[4Fe-4S] cluster</name>
        <dbReference type="ChEBI" id="CHEBI:49883"/>
    </cofactor>
</comment>
<dbReference type="Proteomes" id="UP000282086">
    <property type="component" value="Chromosome"/>
</dbReference>
<protein>
    <submittedName>
        <fullName evidence="8">Chondro-6-sulfatase</fullName>
    </submittedName>
</protein>
<gene>
    <name evidence="8" type="primary">ydeM_1</name>
    <name evidence="8" type="ORF">NCTC129_00543</name>
</gene>
<evidence type="ECO:0000313" key="9">
    <source>
        <dbReference type="Proteomes" id="UP000282086"/>
    </source>
</evidence>
<proteinExistence type="inferred from homology"/>
<dbReference type="InterPro" id="IPR058240">
    <property type="entry name" value="rSAM_sf"/>
</dbReference>
<evidence type="ECO:0000313" key="8">
    <source>
        <dbReference type="EMBL" id="VDZ94462.1"/>
    </source>
</evidence>
<dbReference type="InterPro" id="IPR013785">
    <property type="entry name" value="Aldolase_TIM"/>
</dbReference>
<dbReference type="AlphaFoldDB" id="A0A447MTS8"/>
<evidence type="ECO:0000256" key="5">
    <source>
        <dbReference type="ARBA" id="ARBA00023014"/>
    </source>
</evidence>
<dbReference type="PANTHER" id="PTHR43273">
    <property type="entry name" value="ANAEROBIC SULFATASE-MATURATING ENZYME HOMOLOG ASLB-RELATED"/>
    <property type="match status" value="1"/>
</dbReference>
<name>A0A447MTS8_SALET</name>
<sequence length="234" mass="26503">MIRHPQRSRFAGRGGEPTLCGLSFYQKVVRLQQRYANGKTIYNSLQTNGVLINEEWAAFFAQHQFLIGISIDGPQVVHDNYRKTPSGRASFSRVVNAIRLLQANDVEFNTLTVVNDASCCHGNAIYHFLTQELESKHLQFIPIVEPLAQKAQRSLTLSDNEDSLSLMPFSVTPEGWGAFMCDVFDQWIRHDVGRIFVQLFDNLLGVWMGGARHALYDAVDLRTKFAGGAEWRRV</sequence>
<dbReference type="GO" id="GO:0051536">
    <property type="term" value="F:iron-sulfur cluster binding"/>
    <property type="evidence" value="ECO:0007669"/>
    <property type="project" value="UniProtKB-KW"/>
</dbReference>
<evidence type="ECO:0000259" key="7">
    <source>
        <dbReference type="Pfam" id="PF04055"/>
    </source>
</evidence>
<dbReference type="GO" id="GO:0016491">
    <property type="term" value="F:oxidoreductase activity"/>
    <property type="evidence" value="ECO:0007669"/>
    <property type="project" value="InterPro"/>
</dbReference>